<organism evidence="1 2">
    <name type="scientific">Virgisporangium ochraceum</name>
    <dbReference type="NCBI Taxonomy" id="65505"/>
    <lineage>
        <taxon>Bacteria</taxon>
        <taxon>Bacillati</taxon>
        <taxon>Actinomycetota</taxon>
        <taxon>Actinomycetes</taxon>
        <taxon>Micromonosporales</taxon>
        <taxon>Micromonosporaceae</taxon>
        <taxon>Virgisporangium</taxon>
    </lineage>
</organism>
<dbReference type="InterPro" id="IPR023214">
    <property type="entry name" value="HAD_sf"/>
</dbReference>
<dbReference type="Pfam" id="PF08282">
    <property type="entry name" value="Hydrolase_3"/>
    <property type="match status" value="1"/>
</dbReference>
<dbReference type="AlphaFoldDB" id="A0A8J4EEF2"/>
<name>A0A8J4EEF2_9ACTN</name>
<dbReference type="GO" id="GO:0005829">
    <property type="term" value="C:cytosol"/>
    <property type="evidence" value="ECO:0007669"/>
    <property type="project" value="TreeGrafter"/>
</dbReference>
<dbReference type="PANTHER" id="PTHR10000">
    <property type="entry name" value="PHOSPHOSERINE PHOSPHATASE"/>
    <property type="match status" value="1"/>
</dbReference>
<dbReference type="InterPro" id="IPR036412">
    <property type="entry name" value="HAD-like_sf"/>
</dbReference>
<dbReference type="Proteomes" id="UP000635606">
    <property type="component" value="Unassembled WGS sequence"/>
</dbReference>
<dbReference type="Gene3D" id="3.30.1240.10">
    <property type="match status" value="1"/>
</dbReference>
<reference evidence="1" key="1">
    <citation type="submission" date="2021-01" db="EMBL/GenBank/DDBJ databases">
        <title>Whole genome shotgun sequence of Virgisporangium ochraceum NBRC 16418.</title>
        <authorList>
            <person name="Komaki H."/>
            <person name="Tamura T."/>
        </authorList>
    </citation>
    <scope>NUCLEOTIDE SEQUENCE</scope>
    <source>
        <strain evidence="1">NBRC 16418</strain>
    </source>
</reference>
<keyword evidence="2" id="KW-1185">Reference proteome</keyword>
<dbReference type="GO" id="GO:0016791">
    <property type="term" value="F:phosphatase activity"/>
    <property type="evidence" value="ECO:0007669"/>
    <property type="project" value="TreeGrafter"/>
</dbReference>
<dbReference type="PANTHER" id="PTHR10000:SF8">
    <property type="entry name" value="HAD SUPERFAMILY HYDROLASE-LIKE, TYPE 3"/>
    <property type="match status" value="1"/>
</dbReference>
<protein>
    <submittedName>
        <fullName evidence="1">Haloacid dehalogenase</fullName>
    </submittedName>
</protein>
<dbReference type="Gene3D" id="3.40.50.1000">
    <property type="entry name" value="HAD superfamily/HAD-like"/>
    <property type="match status" value="1"/>
</dbReference>
<dbReference type="RefSeq" id="WP_203932377.1">
    <property type="nucleotide sequence ID" value="NZ_BOPH01000102.1"/>
</dbReference>
<sequence length="287" mass="29207">MPVRSAVRAVVTDLDGTVVHHDGTVSDATLTAAADLAARRIPLIAATARTPPGVATIGSLTPYLTIAVCSGGAVGWVPSTAETLWRETIAPAGVDRLVRFTVARLAGAGMAVHDGQTWRMTGAYARQRGDRLRGRKETVPVADLARHPACAMSICHPDRTSDELMRAVTALGGGPAPTVTYSTTHVVDIAPAGVDKSSGVRRALAVLGVAPADAVAVGDMPNDLPMFALCGVAVAVAGAHPDVLAAATVVTSCIHDDGFARALHALGAVDGGRIRRPGCTACGPVPA</sequence>
<proteinExistence type="predicted"/>
<gene>
    <name evidence="1" type="ORF">Voc01_074370</name>
</gene>
<comment type="caution">
    <text evidence="1">The sequence shown here is derived from an EMBL/GenBank/DDBJ whole genome shotgun (WGS) entry which is preliminary data.</text>
</comment>
<evidence type="ECO:0000313" key="1">
    <source>
        <dbReference type="EMBL" id="GIJ72520.1"/>
    </source>
</evidence>
<dbReference type="GO" id="GO:0000287">
    <property type="term" value="F:magnesium ion binding"/>
    <property type="evidence" value="ECO:0007669"/>
    <property type="project" value="TreeGrafter"/>
</dbReference>
<accession>A0A8J4EEF2</accession>
<dbReference type="EMBL" id="BOPH01000102">
    <property type="protein sequence ID" value="GIJ72520.1"/>
    <property type="molecule type" value="Genomic_DNA"/>
</dbReference>
<evidence type="ECO:0000313" key="2">
    <source>
        <dbReference type="Proteomes" id="UP000635606"/>
    </source>
</evidence>
<dbReference type="SUPFAM" id="SSF56784">
    <property type="entry name" value="HAD-like"/>
    <property type="match status" value="1"/>
</dbReference>